<dbReference type="AlphaFoldDB" id="A0A7H2BFF5"/>
<dbReference type="GeneID" id="96623347"/>
<evidence type="ECO:0000256" key="4">
    <source>
        <dbReference type="ARBA" id="ARBA00023136"/>
    </source>
</evidence>
<dbReference type="Proteomes" id="UP000516404">
    <property type="component" value="Chromosome"/>
</dbReference>
<keyword evidence="2 5" id="KW-0812">Transmembrane</keyword>
<organism evidence="7 8">
    <name type="scientific">Rothia terrae</name>
    <dbReference type="NCBI Taxonomy" id="396015"/>
    <lineage>
        <taxon>Bacteria</taxon>
        <taxon>Bacillati</taxon>
        <taxon>Actinomycetota</taxon>
        <taxon>Actinomycetes</taxon>
        <taxon>Micrococcales</taxon>
        <taxon>Micrococcaceae</taxon>
        <taxon>Rothia</taxon>
    </lineage>
</organism>
<protein>
    <submittedName>
        <fullName evidence="7">MFS transporter</fullName>
    </submittedName>
</protein>
<evidence type="ECO:0000313" key="8">
    <source>
        <dbReference type="Proteomes" id="UP000516404"/>
    </source>
</evidence>
<feature type="transmembrane region" description="Helical" evidence="5">
    <location>
        <begin position="161"/>
        <end position="179"/>
    </location>
</feature>
<keyword evidence="8" id="KW-1185">Reference proteome</keyword>
<dbReference type="GO" id="GO:0035435">
    <property type="term" value="P:phosphate ion transmembrane transport"/>
    <property type="evidence" value="ECO:0007669"/>
    <property type="project" value="TreeGrafter"/>
</dbReference>
<feature type="transmembrane region" description="Helical" evidence="5">
    <location>
        <begin position="335"/>
        <end position="358"/>
    </location>
</feature>
<dbReference type="EMBL" id="CP061539">
    <property type="protein sequence ID" value="QNV38401.1"/>
    <property type="molecule type" value="Genomic_DNA"/>
</dbReference>
<keyword evidence="3 5" id="KW-1133">Transmembrane helix</keyword>
<evidence type="ECO:0000313" key="7">
    <source>
        <dbReference type="EMBL" id="QNV38401.1"/>
    </source>
</evidence>
<dbReference type="PANTHER" id="PTHR43826">
    <property type="entry name" value="GLUCOSE-6-PHOSPHATE EXCHANGER SLC37A4"/>
    <property type="match status" value="1"/>
</dbReference>
<dbReference type="InterPro" id="IPR020846">
    <property type="entry name" value="MFS_dom"/>
</dbReference>
<feature type="transmembrane region" description="Helical" evidence="5">
    <location>
        <begin position="40"/>
        <end position="59"/>
    </location>
</feature>
<sequence length="449" mass="47891">MKWLIWAVSVLAYVLAVINRSSFSALGPVAQEHFGAEATALSTFLTVQLVVYAGAQIPVGIALDRWGAPTLITSGLSAMAAGQFLLGASDSIPVAIIARILVGAGDACIFTSMVRLISEWFGFKQIPVMNQLSGNIGQIGQIIAVTPLVMLVAAAGWQGGFSVLAVLCLIVALASAVILRDNPRQNTVLQRLRGKKAQQHFEQANLEQAHQASPITEALPITGPNSSGIFPALKALLKRPGIRMAFWVHLSTSFTIFNFTLLWGTPFVTGGLGYSQGVAAMLITTIIITTLVFGVFAGGLLTRFASYRVHMVLGLVICSQILWAIIVLMPGQPPLWLLFTLVIVLGMSSPISMVAFELVRAHAPLTQRGVATGIANMGGYVGAFSMMLIVGLLLDAQGAGSPDTYAMQPFKWAMASQLVVGVLGICMILREYPQAKKYLLSKYPPSHRG</sequence>
<feature type="transmembrane region" description="Helical" evidence="5">
    <location>
        <begin position="370"/>
        <end position="394"/>
    </location>
</feature>
<feature type="transmembrane region" description="Helical" evidence="5">
    <location>
        <begin position="277"/>
        <end position="302"/>
    </location>
</feature>
<gene>
    <name evidence="7" type="ORF">IDM49_03785</name>
</gene>
<proteinExistence type="predicted"/>
<dbReference type="GO" id="GO:0061513">
    <property type="term" value="F:glucose 6-phosphate:phosphate antiporter activity"/>
    <property type="evidence" value="ECO:0007669"/>
    <property type="project" value="TreeGrafter"/>
</dbReference>
<dbReference type="GO" id="GO:0005886">
    <property type="term" value="C:plasma membrane"/>
    <property type="evidence" value="ECO:0007669"/>
    <property type="project" value="UniProtKB-SubCell"/>
</dbReference>
<evidence type="ECO:0000256" key="1">
    <source>
        <dbReference type="ARBA" id="ARBA00004651"/>
    </source>
</evidence>
<dbReference type="InterPro" id="IPR051337">
    <property type="entry name" value="OPA_Antiporter"/>
</dbReference>
<name>A0A7H2BFF5_9MICC</name>
<dbReference type="KEGG" id="rter:IDM49_03785"/>
<feature type="transmembrane region" description="Helical" evidence="5">
    <location>
        <begin position="92"/>
        <end position="114"/>
    </location>
</feature>
<dbReference type="PANTHER" id="PTHR43826:SF3">
    <property type="entry name" value="GLUCOSE-6-PHOSPHATE EXCHANGER SLC37A4"/>
    <property type="match status" value="1"/>
</dbReference>
<evidence type="ECO:0000256" key="2">
    <source>
        <dbReference type="ARBA" id="ARBA00022692"/>
    </source>
</evidence>
<feature type="transmembrane region" description="Helical" evidence="5">
    <location>
        <begin position="414"/>
        <end position="432"/>
    </location>
</feature>
<dbReference type="InterPro" id="IPR011701">
    <property type="entry name" value="MFS"/>
</dbReference>
<keyword evidence="4 5" id="KW-0472">Membrane</keyword>
<dbReference type="InterPro" id="IPR036259">
    <property type="entry name" value="MFS_trans_sf"/>
</dbReference>
<feature type="transmembrane region" description="Helical" evidence="5">
    <location>
        <begin position="309"/>
        <end position="329"/>
    </location>
</feature>
<evidence type="ECO:0000259" key="6">
    <source>
        <dbReference type="PROSITE" id="PS50850"/>
    </source>
</evidence>
<comment type="subcellular location">
    <subcellularLocation>
        <location evidence="1">Cell membrane</location>
        <topology evidence="1">Multi-pass membrane protein</topology>
    </subcellularLocation>
</comment>
<reference evidence="7 8" key="1">
    <citation type="submission" date="2020-09" db="EMBL/GenBank/DDBJ databases">
        <title>Investigation of environmental microbes.</title>
        <authorList>
            <person name="Ou Y."/>
            <person name="Kang Q."/>
        </authorList>
    </citation>
    <scope>NUCLEOTIDE SEQUENCE [LARGE SCALE GENOMIC DNA]</scope>
    <source>
        <strain evidence="7 8">KJZ-14</strain>
    </source>
</reference>
<dbReference type="Pfam" id="PF07690">
    <property type="entry name" value="MFS_1"/>
    <property type="match status" value="1"/>
</dbReference>
<dbReference type="RefSeq" id="WP_190725072.1">
    <property type="nucleotide sequence ID" value="NZ_CP061539.1"/>
</dbReference>
<dbReference type="Gene3D" id="1.20.1250.20">
    <property type="entry name" value="MFS general substrate transporter like domains"/>
    <property type="match status" value="2"/>
</dbReference>
<feature type="domain" description="Major facilitator superfamily (MFS) profile" evidence="6">
    <location>
        <begin position="5"/>
        <end position="433"/>
    </location>
</feature>
<evidence type="ECO:0000256" key="3">
    <source>
        <dbReference type="ARBA" id="ARBA00022989"/>
    </source>
</evidence>
<dbReference type="PROSITE" id="PS50850">
    <property type="entry name" value="MFS"/>
    <property type="match status" value="1"/>
</dbReference>
<dbReference type="CDD" id="cd06174">
    <property type="entry name" value="MFS"/>
    <property type="match status" value="1"/>
</dbReference>
<dbReference type="SUPFAM" id="SSF103473">
    <property type="entry name" value="MFS general substrate transporter"/>
    <property type="match status" value="1"/>
</dbReference>
<evidence type="ECO:0000256" key="5">
    <source>
        <dbReference type="SAM" id="Phobius"/>
    </source>
</evidence>
<feature type="transmembrane region" description="Helical" evidence="5">
    <location>
        <begin position="66"/>
        <end position="86"/>
    </location>
</feature>
<accession>A0A7H2BFF5</accession>
<feature type="transmembrane region" description="Helical" evidence="5">
    <location>
        <begin position="244"/>
        <end position="265"/>
    </location>
</feature>